<gene>
    <name evidence="4" type="ORF">FSB_LOCUS61897</name>
</gene>
<feature type="compositionally biased region" description="Polar residues" evidence="1">
    <location>
        <begin position="235"/>
        <end position="258"/>
    </location>
</feature>
<evidence type="ECO:0000313" key="4">
    <source>
        <dbReference type="EMBL" id="SPD34015.1"/>
    </source>
</evidence>
<feature type="domain" description="DUF6857" evidence="3">
    <location>
        <begin position="379"/>
        <end position="637"/>
    </location>
</feature>
<feature type="region of interest" description="Disordered" evidence="1">
    <location>
        <begin position="492"/>
        <end position="542"/>
    </location>
</feature>
<proteinExistence type="predicted"/>
<dbReference type="PANTHER" id="PTHR31928:SF7">
    <property type="entry name" value="FACTOR 1-DELTA, PUTATIVE (DUF936)-RELATED"/>
    <property type="match status" value="1"/>
</dbReference>
<feature type="compositionally biased region" description="Low complexity" evidence="1">
    <location>
        <begin position="187"/>
        <end position="222"/>
    </location>
</feature>
<evidence type="ECO:0000259" key="2">
    <source>
        <dbReference type="Pfam" id="PF06075"/>
    </source>
</evidence>
<organism evidence="4">
    <name type="scientific">Fagus sylvatica</name>
    <name type="common">Beechnut</name>
    <dbReference type="NCBI Taxonomy" id="28930"/>
    <lineage>
        <taxon>Eukaryota</taxon>
        <taxon>Viridiplantae</taxon>
        <taxon>Streptophyta</taxon>
        <taxon>Embryophyta</taxon>
        <taxon>Tracheophyta</taxon>
        <taxon>Spermatophyta</taxon>
        <taxon>Magnoliopsida</taxon>
        <taxon>eudicotyledons</taxon>
        <taxon>Gunneridae</taxon>
        <taxon>Pentapetalae</taxon>
        <taxon>rosids</taxon>
        <taxon>fabids</taxon>
        <taxon>Fagales</taxon>
        <taxon>Fagaceae</taxon>
        <taxon>Fagus</taxon>
    </lineage>
</organism>
<dbReference type="AlphaFoldDB" id="A0A2N9JBI0"/>
<feature type="compositionally biased region" description="Basic and acidic residues" evidence="1">
    <location>
        <begin position="223"/>
        <end position="234"/>
    </location>
</feature>
<dbReference type="Pfam" id="PF21647">
    <property type="entry name" value="DUF6857"/>
    <property type="match status" value="2"/>
</dbReference>
<evidence type="ECO:0000259" key="3">
    <source>
        <dbReference type="Pfam" id="PF21647"/>
    </source>
</evidence>
<evidence type="ECO:0000256" key="1">
    <source>
        <dbReference type="SAM" id="MobiDB-lite"/>
    </source>
</evidence>
<feature type="domain" description="DUF6857" evidence="3">
    <location>
        <begin position="281"/>
        <end position="335"/>
    </location>
</feature>
<dbReference type="InterPro" id="IPR049172">
    <property type="entry name" value="DUF6857_pln"/>
</dbReference>
<dbReference type="InterPro" id="IPR010341">
    <property type="entry name" value="DUF936_pln"/>
</dbReference>
<dbReference type="InterPro" id="IPR048297">
    <property type="entry name" value="DUF936_dom_pln"/>
</dbReference>
<reference evidence="4" key="1">
    <citation type="submission" date="2018-02" db="EMBL/GenBank/DDBJ databases">
        <authorList>
            <person name="Cohen D.B."/>
            <person name="Kent A.D."/>
        </authorList>
    </citation>
    <scope>NUCLEOTIDE SEQUENCE</scope>
</reference>
<protein>
    <submittedName>
        <fullName evidence="4">Uncharacterized protein</fullName>
    </submittedName>
</protein>
<sequence>MASLTPGVLSKLLQHAGNKDVKVTGVHRSALLQVIEIVPSLNSDHGDGNDNDPWKSRGFFLKVSDSLHSAYVSISDNDMDLIYSDKIQLGQFVYVSRIDLGSPVPVLRGLKPVPKSKRSPCPCVGNPTDLVPCDLLPFIPKHDFTKPTYKPKLKTKAKPKNVDVEGLQLRRLSLDSARRVWDQSPRATSTSTSRTNAAHTTTTTSSSKFKRVSNSSDSTSVISDKKASKNDKPTKTQSLSVSPLTNKNDIFSPKSNSKTPKKDLKSSSECTIPIHLLKVPLNFKTWSDQRILWNALPSNIHDLGKQAVSHRNVAFLAAVRALEETSAAEGVINCMWRAEGVRRHSTFQGKNAVTQLLIHILGIDVIAIGGIDKVRAFFNTFAELCNTSQKVPAGTVVERFLDLHLSMQRAGKVVNSLLNIMLSEAKSNGYCSLQRSLPDGCKSLTNKNAASWVQAAVGTNLSKFNLFRMQEKSELQNGEKCHYVIIEKNPKELNSENSSPQDKQSHRNHGSSLTDSNAKRMPSPSHRYLSSTKKTNTVRDEWSKGSRLKEAASLAEKLLLVSREWFLKYLEDSLNMGFELSTEKERSEIPYLLRQLKRVNQWLDDLVGGGVQVDERIDDLRKKLYGFLLEHVDSTIVSTK</sequence>
<dbReference type="EMBL" id="OIVN01006485">
    <property type="protein sequence ID" value="SPD34015.1"/>
    <property type="molecule type" value="Genomic_DNA"/>
</dbReference>
<dbReference type="PANTHER" id="PTHR31928">
    <property type="entry name" value="EXPRESSED PROTEIN"/>
    <property type="match status" value="1"/>
</dbReference>
<dbReference type="Pfam" id="PF06075">
    <property type="entry name" value="DUF936"/>
    <property type="match status" value="1"/>
</dbReference>
<accession>A0A2N9JBI0</accession>
<feature type="domain" description="DUF936" evidence="2">
    <location>
        <begin position="4"/>
        <end position="131"/>
    </location>
</feature>
<name>A0A2N9JBI0_FAGSY</name>
<feature type="region of interest" description="Disordered" evidence="1">
    <location>
        <begin position="178"/>
        <end position="265"/>
    </location>
</feature>